<evidence type="ECO:0000313" key="1">
    <source>
        <dbReference type="EMBL" id="GAF36763.1"/>
    </source>
</evidence>
<dbReference type="eggNOG" id="ENOG5030A8G">
    <property type="taxonomic scope" value="Bacteria"/>
</dbReference>
<dbReference type="OrthoDB" id="2324926at2"/>
<name>X0PAY1_9LACO</name>
<dbReference type="Proteomes" id="UP000051966">
    <property type="component" value="Unassembled WGS sequence"/>
</dbReference>
<gene>
    <name evidence="2" type="ORF">FD41_GL000086</name>
    <name evidence="1" type="ORF">JCM14108_1746</name>
</gene>
<evidence type="ECO:0000313" key="2">
    <source>
        <dbReference type="EMBL" id="KRM08768.1"/>
    </source>
</evidence>
<accession>X0PAY1</accession>
<protein>
    <submittedName>
        <fullName evidence="1">Uncharacterized protein</fullName>
    </submittedName>
</protein>
<keyword evidence="4" id="KW-1185">Reference proteome</keyword>
<comment type="caution">
    <text evidence="1">The sequence shown here is derived from an EMBL/GenBank/DDBJ whole genome shotgun (WGS) entry which is preliminary data.</text>
</comment>
<dbReference type="STRING" id="1423743.FD41_GL000086"/>
<evidence type="ECO:0000313" key="4">
    <source>
        <dbReference type="Proteomes" id="UP000051966"/>
    </source>
</evidence>
<proteinExistence type="predicted"/>
<dbReference type="PATRIC" id="fig|1423743.5.peg.88"/>
<sequence>MNATKQSIINDLIDIMSHNESSAIRNLSMRVIKTARPIASISSTPQPAESIPANHSLACFNIAAELTRLMMNDVNATKIIVKKYSPGIVDALVYQHPTDYNNPQDVKRVISDWLGIKTIEQS</sequence>
<dbReference type="RefSeq" id="WP_035179742.1">
    <property type="nucleotide sequence ID" value="NZ_AZFY01000073.1"/>
</dbReference>
<evidence type="ECO:0000313" key="3">
    <source>
        <dbReference type="Proteomes" id="UP000019488"/>
    </source>
</evidence>
<reference evidence="1" key="1">
    <citation type="journal article" date="2014" name="Genome Announc.">
        <title>Draft Genome Sequences of Two Lactobacillus Strains, L. farraginis JCM 14108T and L. composti JCM 14202T, Isolated from Compost of Distilled Shochu Residue.</title>
        <authorList>
            <person name="Yuki M."/>
            <person name="Oshima K."/>
            <person name="Suda W."/>
            <person name="Kitahara M."/>
            <person name="Kitamura K."/>
            <person name="Iida T."/>
            <person name="Hattori M."/>
            <person name="Ohkuma M."/>
        </authorList>
    </citation>
    <scope>NUCLEOTIDE SEQUENCE [LARGE SCALE GENOMIC DNA]</scope>
    <source>
        <strain evidence="1">JCM 14108</strain>
    </source>
</reference>
<organism evidence="1 3">
    <name type="scientific">Lentilactobacillus farraginis DSM 18382 = JCM 14108</name>
    <dbReference type="NCBI Taxonomy" id="1423743"/>
    <lineage>
        <taxon>Bacteria</taxon>
        <taxon>Bacillati</taxon>
        <taxon>Bacillota</taxon>
        <taxon>Bacilli</taxon>
        <taxon>Lactobacillales</taxon>
        <taxon>Lactobacillaceae</taxon>
        <taxon>Lentilactobacillus</taxon>
    </lineage>
</organism>
<reference evidence="2 4" key="2">
    <citation type="journal article" date="2015" name="Genome Announc.">
        <title>Expanding the biotechnology potential of lactobacilli through comparative genomics of 213 strains and associated genera.</title>
        <authorList>
            <person name="Sun Z."/>
            <person name="Harris H.M."/>
            <person name="McCann A."/>
            <person name="Guo C."/>
            <person name="Argimon S."/>
            <person name="Zhang W."/>
            <person name="Yang X."/>
            <person name="Jeffery I.B."/>
            <person name="Cooney J.C."/>
            <person name="Kagawa T.F."/>
            <person name="Liu W."/>
            <person name="Song Y."/>
            <person name="Salvetti E."/>
            <person name="Wrobel A."/>
            <person name="Rasinkangas P."/>
            <person name="Parkhill J."/>
            <person name="Rea M.C."/>
            <person name="O'Sullivan O."/>
            <person name="Ritari J."/>
            <person name="Douillard F.P."/>
            <person name="Paul Ross R."/>
            <person name="Yang R."/>
            <person name="Briner A.E."/>
            <person name="Felis G.E."/>
            <person name="de Vos W.M."/>
            <person name="Barrangou R."/>
            <person name="Klaenhammer T.R."/>
            <person name="Caufield P.W."/>
            <person name="Cui Y."/>
            <person name="Zhang H."/>
            <person name="O'Toole P.W."/>
        </authorList>
    </citation>
    <scope>NUCLEOTIDE SEQUENCE [LARGE SCALE GENOMIC DNA]</scope>
    <source>
        <strain evidence="2 4">DSM 18382</strain>
    </source>
</reference>
<dbReference type="EMBL" id="BAKI01000017">
    <property type="protein sequence ID" value="GAF36763.1"/>
    <property type="molecule type" value="Genomic_DNA"/>
</dbReference>
<dbReference type="Proteomes" id="UP000019488">
    <property type="component" value="Unassembled WGS sequence"/>
</dbReference>
<dbReference type="EMBL" id="AZFY01000073">
    <property type="protein sequence ID" value="KRM08768.1"/>
    <property type="molecule type" value="Genomic_DNA"/>
</dbReference>
<dbReference type="AlphaFoldDB" id="X0PAY1"/>